<dbReference type="SMART" id="SM00331">
    <property type="entry name" value="PP2C_SIG"/>
    <property type="match status" value="1"/>
</dbReference>
<dbReference type="InterPro" id="IPR001932">
    <property type="entry name" value="PPM-type_phosphatase-like_dom"/>
</dbReference>
<feature type="domain" description="PPM-type phosphatase" evidence="4">
    <location>
        <begin position="397"/>
        <end position="615"/>
    </location>
</feature>
<comment type="caution">
    <text evidence="5">The sequence shown here is derived from an EMBL/GenBank/DDBJ whole genome shotgun (WGS) entry which is preliminary data.</text>
</comment>
<dbReference type="Proteomes" id="UP000475666">
    <property type="component" value="Unassembled WGS sequence"/>
</dbReference>
<protein>
    <submittedName>
        <fullName evidence="5">SpoIIE family protein phosphatase</fullName>
    </submittedName>
</protein>
<feature type="region of interest" description="Disordered" evidence="2">
    <location>
        <begin position="286"/>
        <end position="305"/>
    </location>
</feature>
<dbReference type="SUPFAM" id="SSF81606">
    <property type="entry name" value="PP2C-like"/>
    <property type="match status" value="1"/>
</dbReference>
<dbReference type="RefSeq" id="WP_164278681.1">
    <property type="nucleotide sequence ID" value="NZ_JAAGMQ010000980.1"/>
</dbReference>
<gene>
    <name evidence="5" type="ORF">G3I66_33055</name>
</gene>
<feature type="domain" description="GAF" evidence="3">
    <location>
        <begin position="22"/>
        <end position="169"/>
    </location>
</feature>
<dbReference type="AlphaFoldDB" id="A0A6G3TMM6"/>
<dbReference type="Gene3D" id="3.30.450.40">
    <property type="match status" value="1"/>
</dbReference>
<sequence length="765" mass="80138">MTSGNTFETHPGGDGSGGIGARLGDALHRAVSETVSRSGAVAAAVYLLDADRTRLAVSMIAGSPPSIFSLLPGADLNSPYEPARALASDTAVGDLGTRRDAGHAQPQLSYPYFAIATPVATGHRRFGALMALRPDTHGPYSAADRAALEKTGRELAAALTALADRGESVVAPCTPTIIRARPASVRTAGWGLPGVPGSDGTSMMYPLRRLADLLNQATTMQEVMAAARSCVMTPLRARAIVLAVAQDGRFWVVGHSGNSSELARGLHGSTANASSLAADALQAGPQFRPAELPGPGDRSGTGSPLAQDLAEAHLPLIGNRHVLDLPLLRGSDVLGVCCLFFDGPRGFPAEERALMTMMAGLLGAAVQRVELSAQQQQVAEHLQRQLLPAVLPLSPRLTATARYRPAETTSRVGGDWYDVIRAPGDRVVLVVGDVEGHSLNSTALMGQARTALASYAAEGHPPAVVIDRTGGLLAKLGADLLVTCCVVSLNTSDGTAEVALAGHPQPLVRQPDGRLSALHAPANLPLGVAADQAFQSREHTLGPGSVLMLYSDGLHDYAPADPVLWAQTLFDSASPETGEDLEQLADHVVAEVIGTTAAAASRQRRDDAVLLLARFEPAVGKEAPRTAALHVQRRDLQGVRTARAFVTEQLRAWDLATLADTLQLLVSELVTNALVHAGSDVDVRLRAFADHVRLEVRDSESDPPMPSPLALAEEDNAEAEHGRGLLIVEALAGGWNTFPNGRGKTVSLEMTVPDHPLAGVPVPQE</sequence>
<evidence type="ECO:0000313" key="6">
    <source>
        <dbReference type="Proteomes" id="UP000475666"/>
    </source>
</evidence>
<dbReference type="InterPro" id="IPR052016">
    <property type="entry name" value="Bact_Sigma-Reg"/>
</dbReference>
<dbReference type="InterPro" id="IPR003594">
    <property type="entry name" value="HATPase_dom"/>
</dbReference>
<accession>A0A6G3TMM6</accession>
<dbReference type="SUPFAM" id="SSF55874">
    <property type="entry name" value="ATPase domain of HSP90 chaperone/DNA topoisomerase II/histidine kinase"/>
    <property type="match status" value="1"/>
</dbReference>
<proteinExistence type="predicted"/>
<evidence type="ECO:0000313" key="5">
    <source>
        <dbReference type="EMBL" id="NEC37970.1"/>
    </source>
</evidence>
<dbReference type="InterPro" id="IPR036890">
    <property type="entry name" value="HATPase_C_sf"/>
</dbReference>
<dbReference type="Gene3D" id="3.60.40.10">
    <property type="entry name" value="PPM-type phosphatase domain"/>
    <property type="match status" value="1"/>
</dbReference>
<evidence type="ECO:0000256" key="2">
    <source>
        <dbReference type="SAM" id="MobiDB-lite"/>
    </source>
</evidence>
<evidence type="ECO:0000259" key="3">
    <source>
        <dbReference type="SMART" id="SM00065"/>
    </source>
</evidence>
<dbReference type="InterPro" id="IPR036457">
    <property type="entry name" value="PPM-type-like_dom_sf"/>
</dbReference>
<organism evidence="5 6">
    <name type="scientific">Streptomyces rubrogriseus</name>
    <dbReference type="NCBI Taxonomy" id="194673"/>
    <lineage>
        <taxon>Bacteria</taxon>
        <taxon>Bacillati</taxon>
        <taxon>Actinomycetota</taxon>
        <taxon>Actinomycetes</taxon>
        <taxon>Kitasatosporales</taxon>
        <taxon>Streptomycetaceae</taxon>
        <taxon>Streptomyces</taxon>
        <taxon>Streptomyces violaceoruber group</taxon>
    </lineage>
</organism>
<dbReference type="SMART" id="SM00065">
    <property type="entry name" value="GAF"/>
    <property type="match status" value="2"/>
</dbReference>
<feature type="domain" description="GAF" evidence="3">
    <location>
        <begin position="215"/>
        <end position="376"/>
    </location>
</feature>
<dbReference type="Gene3D" id="3.30.565.10">
    <property type="entry name" value="Histidine kinase-like ATPase, C-terminal domain"/>
    <property type="match status" value="1"/>
</dbReference>
<dbReference type="GO" id="GO:0016791">
    <property type="term" value="F:phosphatase activity"/>
    <property type="evidence" value="ECO:0007669"/>
    <property type="project" value="TreeGrafter"/>
</dbReference>
<feature type="region of interest" description="Disordered" evidence="2">
    <location>
        <begin position="1"/>
        <end position="20"/>
    </location>
</feature>
<dbReference type="CDD" id="cd16936">
    <property type="entry name" value="HATPase_RsbW-like"/>
    <property type="match status" value="1"/>
</dbReference>
<evidence type="ECO:0000256" key="1">
    <source>
        <dbReference type="ARBA" id="ARBA00022801"/>
    </source>
</evidence>
<dbReference type="EMBL" id="JAAGMQ010000980">
    <property type="protein sequence ID" value="NEC37970.1"/>
    <property type="molecule type" value="Genomic_DNA"/>
</dbReference>
<dbReference type="Pfam" id="PF07228">
    <property type="entry name" value="SpoIIE"/>
    <property type="match status" value="1"/>
</dbReference>
<dbReference type="InterPro" id="IPR003018">
    <property type="entry name" value="GAF"/>
</dbReference>
<reference evidence="5 6" key="1">
    <citation type="submission" date="2020-01" db="EMBL/GenBank/DDBJ databases">
        <title>Insect and environment-associated Actinomycetes.</title>
        <authorList>
            <person name="Currrie C."/>
            <person name="Chevrette M."/>
            <person name="Carlson C."/>
            <person name="Stubbendieck R."/>
            <person name="Wendt-Pienkowski E."/>
        </authorList>
    </citation>
    <scope>NUCLEOTIDE SEQUENCE [LARGE SCALE GENOMIC DNA]</scope>
    <source>
        <strain evidence="5 6">SID7739</strain>
    </source>
</reference>
<dbReference type="PANTHER" id="PTHR43156:SF2">
    <property type="entry name" value="STAGE II SPORULATION PROTEIN E"/>
    <property type="match status" value="1"/>
</dbReference>
<name>A0A6G3TMM6_9ACTN</name>
<dbReference type="PANTHER" id="PTHR43156">
    <property type="entry name" value="STAGE II SPORULATION PROTEIN E-RELATED"/>
    <property type="match status" value="1"/>
</dbReference>
<evidence type="ECO:0000259" key="4">
    <source>
        <dbReference type="SMART" id="SM00331"/>
    </source>
</evidence>
<keyword evidence="1" id="KW-0378">Hydrolase</keyword>
<dbReference type="SUPFAM" id="SSF55781">
    <property type="entry name" value="GAF domain-like"/>
    <property type="match status" value="2"/>
</dbReference>
<dbReference type="Pfam" id="PF13581">
    <property type="entry name" value="HATPase_c_2"/>
    <property type="match status" value="1"/>
</dbReference>
<dbReference type="InterPro" id="IPR029016">
    <property type="entry name" value="GAF-like_dom_sf"/>
</dbReference>